<gene>
    <name evidence="1" type="primary">220</name>
    <name evidence="1" type="ORF">SEA_BMOC_220</name>
</gene>
<protein>
    <submittedName>
        <fullName evidence="1">Uncharacterized protein</fullName>
    </submittedName>
</protein>
<organism evidence="1 2">
    <name type="scientific">Streptomyces phage Bmoc</name>
    <dbReference type="NCBI Taxonomy" id="2725629"/>
    <lineage>
        <taxon>Viruses</taxon>
        <taxon>Duplodnaviria</taxon>
        <taxon>Heunggongvirae</taxon>
        <taxon>Uroviricota</taxon>
        <taxon>Caudoviricetes</taxon>
        <taxon>Stanwilliamsviridae</taxon>
        <taxon>Boydwoodruffvirinae</taxon>
        <taxon>Samistivirus</taxon>
        <taxon>Samistivirus bmoc</taxon>
    </lineage>
</organism>
<dbReference type="GeneID" id="65125722"/>
<evidence type="ECO:0000313" key="1">
    <source>
        <dbReference type="EMBL" id="QJD50929.1"/>
    </source>
</evidence>
<accession>A0A6M3SZ41</accession>
<proteinExistence type="predicted"/>
<dbReference type="EMBL" id="MT310865">
    <property type="protein sequence ID" value="QJD50929.1"/>
    <property type="molecule type" value="Genomic_DNA"/>
</dbReference>
<sequence>MSDPKVYDALVRLEYDYENEYGDSRRGWVTFVGEWHSNVPVPAMINKIASELESQAKQGETPDQKNLKNFIVTNYNFEEAIDV</sequence>
<dbReference type="Proteomes" id="UP000502409">
    <property type="component" value="Genome"/>
</dbReference>
<name>A0A6M3SZ41_9CAUD</name>
<dbReference type="KEGG" id="vg:65125722"/>
<keyword evidence="2" id="KW-1185">Reference proteome</keyword>
<reference evidence="1 2" key="1">
    <citation type="submission" date="2020-04" db="EMBL/GenBank/DDBJ databases">
        <authorList>
            <person name="Angtuaco S.E."/>
            <person name="Chung R.C."/>
            <person name="Hung A.H."/>
            <person name="Eghdamian A."/>
            <person name="Zhu L."/>
            <person name="Shaffer C.D."/>
            <person name="Weston-Hafer K.A."/>
            <person name="Garlena R.A."/>
            <person name="Russell D.A."/>
            <person name="Pope W.H."/>
            <person name="Jacobs-Sera D."/>
            <person name="Hatfull G.F."/>
        </authorList>
    </citation>
    <scope>NUCLEOTIDE SEQUENCE [LARGE SCALE GENOMIC DNA]</scope>
</reference>
<evidence type="ECO:0000313" key="2">
    <source>
        <dbReference type="Proteomes" id="UP000502409"/>
    </source>
</evidence>
<dbReference type="RefSeq" id="YP_010107580.1">
    <property type="nucleotide sequence ID" value="NC_055842.1"/>
</dbReference>